<dbReference type="InterPro" id="IPR004380">
    <property type="entry name" value="Asp_race"/>
</dbReference>
<dbReference type="RefSeq" id="WP_108580555.1">
    <property type="nucleotide sequence ID" value="NZ_CP026952.1"/>
</dbReference>
<keyword evidence="4" id="KW-1185">Reference proteome</keyword>
<dbReference type="Pfam" id="PF01177">
    <property type="entry name" value="Asp_Glu_race"/>
    <property type="match status" value="1"/>
</dbReference>
<dbReference type="Gene3D" id="3.40.50.1860">
    <property type="match status" value="2"/>
</dbReference>
<dbReference type="PANTHER" id="PTHR21198">
    <property type="entry name" value="GLUTAMATE RACEMASE"/>
    <property type="match status" value="1"/>
</dbReference>
<dbReference type="Proteomes" id="UP000244384">
    <property type="component" value="Chromosome"/>
</dbReference>
<dbReference type="AlphaFoldDB" id="A0A2S0WR56"/>
<evidence type="ECO:0000256" key="1">
    <source>
        <dbReference type="ARBA" id="ARBA00007847"/>
    </source>
</evidence>
<dbReference type="InterPro" id="IPR001920">
    <property type="entry name" value="Asp/Glu_race"/>
</dbReference>
<name>A0A2S0WR56_9ACTN</name>
<evidence type="ECO:0000313" key="4">
    <source>
        <dbReference type="Proteomes" id="UP000244384"/>
    </source>
</evidence>
<dbReference type="GO" id="GO:0047661">
    <property type="term" value="F:amino-acid racemase activity"/>
    <property type="evidence" value="ECO:0007669"/>
    <property type="project" value="InterPro"/>
</dbReference>
<dbReference type="PANTHER" id="PTHR21198:SF7">
    <property type="entry name" value="ASPARTATE-GLUTAMATE RACEMASE FAMILY"/>
    <property type="match status" value="1"/>
</dbReference>
<evidence type="ECO:0000313" key="3">
    <source>
        <dbReference type="EMBL" id="AWB93843.1"/>
    </source>
</evidence>
<dbReference type="InterPro" id="IPR015942">
    <property type="entry name" value="Asp/Glu/hydantoin_racemase"/>
</dbReference>
<proteinExistence type="inferred from homology"/>
<dbReference type="KEGG" id="aez:C3E78_17395"/>
<keyword evidence="2" id="KW-0413">Isomerase</keyword>
<sequence length="229" mass="24574">MRTIGLIGGMSWVSTVEYYRLMNESVAARLGGLHSARILLESVDFADIERLKLADRWDLVADHLAAAGRRLEAAGADLVVLCTNTMHHVAAEIESAITVPFVHIADTTAEAIGTAGLCRVGLLGTAFTMEQSFYVDRVATHGIEVLVPPEDDRTRISAIVYDELCHDVMTAESKAFYLAATDRLVARGAEGIILGCTEIELLIGAADLEVPVFPTTALHVEAAVDLALS</sequence>
<accession>A0A2S0WR56</accession>
<gene>
    <name evidence="3" type="ORF">C3E78_17395</name>
</gene>
<dbReference type="SUPFAM" id="SSF53681">
    <property type="entry name" value="Aspartate/glutamate racemase"/>
    <property type="match status" value="2"/>
</dbReference>
<evidence type="ECO:0000256" key="2">
    <source>
        <dbReference type="ARBA" id="ARBA00023235"/>
    </source>
</evidence>
<dbReference type="EMBL" id="CP026952">
    <property type="protein sequence ID" value="AWB93843.1"/>
    <property type="molecule type" value="Genomic_DNA"/>
</dbReference>
<protein>
    <submittedName>
        <fullName evidence="3">Aspartate/glutamate racemase</fullName>
    </submittedName>
</protein>
<dbReference type="OrthoDB" id="9803739at2"/>
<comment type="similarity">
    <text evidence="1">Belongs to the aspartate/glutamate racemases family.</text>
</comment>
<organism evidence="3 4">
    <name type="scientific">Aeromicrobium chenweiae</name>
    <dbReference type="NCBI Taxonomy" id="2079793"/>
    <lineage>
        <taxon>Bacteria</taxon>
        <taxon>Bacillati</taxon>
        <taxon>Actinomycetota</taxon>
        <taxon>Actinomycetes</taxon>
        <taxon>Propionibacteriales</taxon>
        <taxon>Nocardioidaceae</taxon>
        <taxon>Aeromicrobium</taxon>
    </lineage>
</organism>
<reference evidence="4" key="1">
    <citation type="submission" date="2018-01" db="EMBL/GenBank/DDBJ databases">
        <authorList>
            <person name="Li J."/>
        </authorList>
    </citation>
    <scope>NUCLEOTIDE SEQUENCE [LARGE SCALE GENOMIC DNA]</scope>
    <source>
        <strain evidence="4">592</strain>
    </source>
</reference>
<accession>A0A5F2EPE7</accession>
<dbReference type="NCBIfam" id="TIGR00035">
    <property type="entry name" value="asp_race"/>
    <property type="match status" value="1"/>
</dbReference>